<dbReference type="Gene3D" id="3.90.550.10">
    <property type="entry name" value="Spore Coat Polysaccharide Biosynthesis Protein SpsA, Chain A"/>
    <property type="match status" value="1"/>
</dbReference>
<reference evidence="2 3" key="1">
    <citation type="submission" date="2017-09" db="EMBL/GenBank/DDBJ databases">
        <title>Depth-based differentiation of microbial function through sediment-hosted aquifers and enrichment of novel symbionts in the deep terrestrial subsurface.</title>
        <authorList>
            <person name="Probst A.J."/>
            <person name="Ladd B."/>
            <person name="Jarett J.K."/>
            <person name="Geller-Mcgrath D.E."/>
            <person name="Sieber C.M."/>
            <person name="Emerson J.B."/>
            <person name="Anantharaman K."/>
            <person name="Thomas B.C."/>
            <person name="Malmstrom R."/>
            <person name="Stieglmeier M."/>
            <person name="Klingl A."/>
            <person name="Woyke T."/>
            <person name="Ryan C.M."/>
            <person name="Banfield J.F."/>
        </authorList>
    </citation>
    <scope>NUCLEOTIDE SEQUENCE [LARGE SCALE GENOMIC DNA]</scope>
    <source>
        <strain evidence="2">CG11_big_fil_rev_8_21_14_0_20_43_7</strain>
    </source>
</reference>
<evidence type="ECO:0000313" key="2">
    <source>
        <dbReference type="EMBL" id="PIR03226.1"/>
    </source>
</evidence>
<evidence type="ECO:0000313" key="3">
    <source>
        <dbReference type="Proteomes" id="UP000229782"/>
    </source>
</evidence>
<dbReference type="InterPro" id="IPR050256">
    <property type="entry name" value="Glycosyltransferase_2"/>
</dbReference>
<comment type="caution">
    <text evidence="2">The sequence shown here is derived from an EMBL/GenBank/DDBJ whole genome shotgun (WGS) entry which is preliminary data.</text>
</comment>
<gene>
    <name evidence="2" type="ORF">COV60_01420</name>
</gene>
<dbReference type="EMBL" id="PCWM01000027">
    <property type="protein sequence ID" value="PIR03226.1"/>
    <property type="molecule type" value="Genomic_DNA"/>
</dbReference>
<dbReference type="SUPFAM" id="SSF53448">
    <property type="entry name" value="Nucleotide-diphospho-sugar transferases"/>
    <property type="match status" value="1"/>
</dbReference>
<evidence type="ECO:0000259" key="1">
    <source>
        <dbReference type="Pfam" id="PF00535"/>
    </source>
</evidence>
<dbReference type="InterPro" id="IPR029044">
    <property type="entry name" value="Nucleotide-diphossugar_trans"/>
</dbReference>
<dbReference type="Proteomes" id="UP000229782">
    <property type="component" value="Unassembled WGS sequence"/>
</dbReference>
<proteinExistence type="predicted"/>
<dbReference type="InterPro" id="IPR001173">
    <property type="entry name" value="Glyco_trans_2-like"/>
</dbReference>
<feature type="domain" description="Glycosyltransferase 2-like" evidence="1">
    <location>
        <begin position="5"/>
        <end position="158"/>
    </location>
</feature>
<protein>
    <recommendedName>
        <fullName evidence="1">Glycosyltransferase 2-like domain-containing protein</fullName>
    </recommendedName>
</protein>
<dbReference type="Pfam" id="PF00535">
    <property type="entry name" value="Glycos_transf_2"/>
    <property type="match status" value="1"/>
</dbReference>
<dbReference type="PANTHER" id="PTHR48090:SF7">
    <property type="entry name" value="RFBJ PROTEIN"/>
    <property type="match status" value="1"/>
</dbReference>
<sequence length="221" mass="24404">MFFAIVPAYNEETRVGTVVQNLLQYVDEVVVIDDGSSDTTSRIAREAGATVLRHGINRGQGAALETGHVYARNHGATYVLHFDADGQFSADDIVPALHTLKSEHVDVLFGTRYGATSLSNVPWTKKYLLRPIGRMVDRLFGSVRLSDPHNGFRILNTRALHAIRITQPGMAHASEIPALVKKHQLSYIEVPVSIAYHEYGQGVHSGVTVVRDLFLNLFVTK</sequence>
<name>A0A2H0N553_9BACT</name>
<dbReference type="CDD" id="cd04179">
    <property type="entry name" value="DPM_DPG-synthase_like"/>
    <property type="match status" value="1"/>
</dbReference>
<organism evidence="2 3">
    <name type="scientific">Candidatus Magasanikbacteria bacterium CG11_big_fil_rev_8_21_14_0_20_43_7</name>
    <dbReference type="NCBI Taxonomy" id="1974654"/>
    <lineage>
        <taxon>Bacteria</taxon>
        <taxon>Candidatus Magasanikiibacteriota</taxon>
    </lineage>
</organism>
<dbReference type="AlphaFoldDB" id="A0A2H0N553"/>
<accession>A0A2H0N553</accession>
<dbReference type="PANTHER" id="PTHR48090">
    <property type="entry name" value="UNDECAPRENYL-PHOSPHATE 4-DEOXY-4-FORMAMIDO-L-ARABINOSE TRANSFERASE-RELATED"/>
    <property type="match status" value="1"/>
</dbReference>